<feature type="transmembrane region" description="Helical" evidence="2">
    <location>
        <begin position="233"/>
        <end position="252"/>
    </location>
</feature>
<gene>
    <name evidence="4" type="ORF">GR328_25385</name>
</gene>
<dbReference type="Proteomes" id="UP000436483">
    <property type="component" value="Unassembled WGS sequence"/>
</dbReference>
<proteinExistence type="predicted"/>
<dbReference type="OrthoDB" id="9815809at2"/>
<dbReference type="PANTHER" id="PTHR22911">
    <property type="entry name" value="ACYL-MALONYL CONDENSING ENZYME-RELATED"/>
    <property type="match status" value="1"/>
</dbReference>
<dbReference type="Pfam" id="PF00892">
    <property type="entry name" value="EamA"/>
    <property type="match status" value="2"/>
</dbReference>
<keyword evidence="2" id="KW-0472">Membrane</keyword>
<keyword evidence="2" id="KW-0812">Transmembrane</keyword>
<evidence type="ECO:0000259" key="3">
    <source>
        <dbReference type="Pfam" id="PF00892"/>
    </source>
</evidence>
<dbReference type="GO" id="GO:0016020">
    <property type="term" value="C:membrane"/>
    <property type="evidence" value="ECO:0007669"/>
    <property type="project" value="InterPro"/>
</dbReference>
<evidence type="ECO:0000313" key="5">
    <source>
        <dbReference type="Proteomes" id="UP000436483"/>
    </source>
</evidence>
<organism evidence="4 5">
    <name type="scientific">Microvirga makkahensis</name>
    <dbReference type="NCBI Taxonomy" id="1128670"/>
    <lineage>
        <taxon>Bacteria</taxon>
        <taxon>Pseudomonadati</taxon>
        <taxon>Pseudomonadota</taxon>
        <taxon>Alphaproteobacteria</taxon>
        <taxon>Hyphomicrobiales</taxon>
        <taxon>Methylobacteriaceae</taxon>
        <taxon>Microvirga</taxon>
    </lineage>
</organism>
<sequence>MTIASETAEKSEDSPTVSNQPSHGPAQSPVRGILLLVASTVFFSLCDVITKHLTATLPAVEIAWIRYFTFTCIVVPVIMLTGGGGLFRAKRPGLQALRSFGIIGSTLFFTQGLRYLPVAESTAIYFISPILIMALSIVFLGETVGWRRWIAALVGLAGVLVVIRPGTDAFQPAALLPLLGATSWAASAVVTRRMSGSDHPLTTLVYSAVLGCLVLSVLLPFNWVTPIGSEIELATLMGLFFAMGQWLVVLAYRYGNASAIAPFSYVQLIWAGTLGYLVFGALPDGWTIVGAGIIAASGLYTAYRERVRMMQARRSLSDQAPDCTTRNRGRTARL</sequence>
<dbReference type="SUPFAM" id="SSF103481">
    <property type="entry name" value="Multidrug resistance efflux transporter EmrE"/>
    <property type="match status" value="2"/>
</dbReference>
<comment type="caution">
    <text evidence="4">The sequence shown here is derived from an EMBL/GenBank/DDBJ whole genome shotgun (WGS) entry which is preliminary data.</text>
</comment>
<name>A0A7X3SRT4_9HYPH</name>
<evidence type="ECO:0000256" key="2">
    <source>
        <dbReference type="SAM" id="Phobius"/>
    </source>
</evidence>
<feature type="region of interest" description="Disordered" evidence="1">
    <location>
        <begin position="1"/>
        <end position="25"/>
    </location>
</feature>
<dbReference type="AlphaFoldDB" id="A0A7X3SRT4"/>
<dbReference type="EMBL" id="WURB01000044">
    <property type="protein sequence ID" value="MXQ14720.1"/>
    <property type="molecule type" value="Genomic_DNA"/>
</dbReference>
<accession>A0A7X3SRT4</accession>
<reference evidence="4 5" key="2">
    <citation type="submission" date="2020-01" db="EMBL/GenBank/DDBJ databases">
        <title>Microvirga sp. nov., an arsenate reduction bacterium isolated from Tibet hotspring sediments.</title>
        <authorList>
            <person name="Xian W.-D."/>
            <person name="Li W.-J."/>
        </authorList>
    </citation>
    <scope>NUCLEOTIDE SEQUENCE [LARGE SCALE GENOMIC DNA]</scope>
    <source>
        <strain evidence="4 5">KCTC 23863</strain>
    </source>
</reference>
<protein>
    <submittedName>
        <fullName evidence="4">EamA family transporter</fullName>
    </submittedName>
</protein>
<feature type="transmembrane region" description="Helical" evidence="2">
    <location>
        <begin position="173"/>
        <end position="191"/>
    </location>
</feature>
<evidence type="ECO:0000313" key="4">
    <source>
        <dbReference type="EMBL" id="MXQ14720.1"/>
    </source>
</evidence>
<reference evidence="4 5" key="1">
    <citation type="submission" date="2019-12" db="EMBL/GenBank/DDBJ databases">
        <authorList>
            <person name="Yuan C.-G."/>
        </authorList>
    </citation>
    <scope>NUCLEOTIDE SEQUENCE [LARGE SCALE GENOMIC DNA]</scope>
    <source>
        <strain evidence="4 5">KCTC 23863</strain>
    </source>
</reference>
<keyword evidence="2" id="KW-1133">Transmembrane helix</keyword>
<feature type="domain" description="EamA" evidence="3">
    <location>
        <begin position="173"/>
        <end position="297"/>
    </location>
</feature>
<dbReference type="InterPro" id="IPR000620">
    <property type="entry name" value="EamA_dom"/>
</dbReference>
<feature type="transmembrane region" description="Helical" evidence="2">
    <location>
        <begin position="123"/>
        <end position="141"/>
    </location>
</feature>
<feature type="transmembrane region" description="Helical" evidence="2">
    <location>
        <begin position="33"/>
        <end position="53"/>
    </location>
</feature>
<evidence type="ECO:0000256" key="1">
    <source>
        <dbReference type="SAM" id="MobiDB-lite"/>
    </source>
</evidence>
<dbReference type="Gene3D" id="1.10.3730.20">
    <property type="match status" value="1"/>
</dbReference>
<feature type="transmembrane region" description="Helical" evidence="2">
    <location>
        <begin position="65"/>
        <end position="87"/>
    </location>
</feature>
<feature type="transmembrane region" description="Helical" evidence="2">
    <location>
        <begin position="285"/>
        <end position="303"/>
    </location>
</feature>
<feature type="transmembrane region" description="Helical" evidence="2">
    <location>
        <begin position="203"/>
        <end position="221"/>
    </location>
</feature>
<dbReference type="InterPro" id="IPR037185">
    <property type="entry name" value="EmrE-like"/>
</dbReference>
<keyword evidence="5" id="KW-1185">Reference proteome</keyword>
<feature type="transmembrane region" description="Helical" evidence="2">
    <location>
        <begin position="259"/>
        <end position="279"/>
    </location>
</feature>
<feature type="domain" description="EamA" evidence="3">
    <location>
        <begin position="31"/>
        <end position="163"/>
    </location>
</feature>
<feature type="transmembrane region" description="Helical" evidence="2">
    <location>
        <begin position="99"/>
        <end position="117"/>
    </location>
</feature>
<dbReference type="RefSeq" id="WP_160888435.1">
    <property type="nucleotide sequence ID" value="NZ_WURB01000044.1"/>
</dbReference>
<feature type="transmembrane region" description="Helical" evidence="2">
    <location>
        <begin position="148"/>
        <end position="167"/>
    </location>
</feature>
<dbReference type="PANTHER" id="PTHR22911:SF103">
    <property type="entry name" value="BLR2811 PROTEIN"/>
    <property type="match status" value="1"/>
</dbReference>